<organism evidence="25 26">
    <name type="scientific">Candidatus Phycosocius spiralis</name>
    <dbReference type="NCBI Taxonomy" id="2815099"/>
    <lineage>
        <taxon>Bacteria</taxon>
        <taxon>Pseudomonadati</taxon>
        <taxon>Pseudomonadota</taxon>
        <taxon>Alphaproteobacteria</taxon>
        <taxon>Caulobacterales</taxon>
        <taxon>Caulobacterales incertae sedis</taxon>
        <taxon>Candidatus Phycosocius</taxon>
    </lineage>
</organism>
<evidence type="ECO:0000256" key="22">
    <source>
        <dbReference type="ARBA" id="ARBA00032743"/>
    </source>
</evidence>
<keyword evidence="15 24" id="KW-0472">Membrane</keyword>
<evidence type="ECO:0000256" key="1">
    <source>
        <dbReference type="ARBA" id="ARBA00001698"/>
    </source>
</evidence>
<evidence type="ECO:0000256" key="7">
    <source>
        <dbReference type="ARBA" id="ARBA00019373"/>
    </source>
</evidence>
<keyword evidence="26" id="KW-1185">Reference proteome</keyword>
<comment type="pathway">
    <text evidence="3">Phospholipid metabolism; CDP-diacylglycerol biosynthesis; CDP-diacylglycerol from sn-glycerol 3-phosphate: step 3/3.</text>
</comment>
<evidence type="ECO:0000256" key="18">
    <source>
        <dbReference type="ARBA" id="ARBA00029893"/>
    </source>
</evidence>
<evidence type="ECO:0000256" key="24">
    <source>
        <dbReference type="SAM" id="Phobius"/>
    </source>
</evidence>
<protein>
    <recommendedName>
        <fullName evidence="7">Phosphatidate cytidylyltransferase</fullName>
        <ecNumber evidence="6">2.7.7.41</ecNumber>
    </recommendedName>
    <alternativeName>
        <fullName evidence="20">CDP-DAG synthase</fullName>
    </alternativeName>
    <alternativeName>
        <fullName evidence="22">CDP-DG synthase</fullName>
    </alternativeName>
    <alternativeName>
        <fullName evidence="18">CDP-diacylglycerol synthase</fullName>
    </alternativeName>
    <alternativeName>
        <fullName evidence="21">CDP-diglyceride pyrophosphorylase</fullName>
    </alternativeName>
    <alternativeName>
        <fullName evidence="23">CDP-diglyceride synthase</fullName>
    </alternativeName>
    <alternativeName>
        <fullName evidence="19">CTP:phosphatidate cytidylyltransferase</fullName>
    </alternativeName>
</protein>
<evidence type="ECO:0000256" key="11">
    <source>
        <dbReference type="ARBA" id="ARBA00022692"/>
    </source>
</evidence>
<keyword evidence="8" id="KW-1003">Cell membrane</keyword>
<keyword evidence="9" id="KW-0444">Lipid biosynthesis</keyword>
<evidence type="ECO:0000256" key="17">
    <source>
        <dbReference type="ARBA" id="ARBA00023264"/>
    </source>
</evidence>
<keyword evidence="11 24" id="KW-0812">Transmembrane</keyword>
<comment type="pathway">
    <text evidence="4">Lipid metabolism.</text>
</comment>
<feature type="transmembrane region" description="Helical" evidence="24">
    <location>
        <begin position="215"/>
        <end position="233"/>
    </location>
</feature>
<keyword evidence="12 25" id="KW-0548">Nucleotidyltransferase</keyword>
<keyword evidence="10" id="KW-0808">Transferase</keyword>
<evidence type="ECO:0000256" key="6">
    <source>
        <dbReference type="ARBA" id="ARBA00012487"/>
    </source>
</evidence>
<keyword evidence="17" id="KW-1208">Phospholipid metabolism</keyword>
<reference evidence="25" key="2">
    <citation type="journal article" date="2023" name="ISME Commun">
        <title>Characterization of a bloom-associated alphaproteobacterial lineage, 'Candidatus Phycosocius': insights into freshwater algal-bacterial interactions.</title>
        <authorList>
            <person name="Tanabe Y."/>
            <person name="Yamaguchi H."/>
            <person name="Yoshida M."/>
            <person name="Kai A."/>
            <person name="Okazaki Y."/>
        </authorList>
    </citation>
    <scope>NUCLEOTIDE SEQUENCE</scope>
    <source>
        <strain evidence="25">BOTRYCO-1</strain>
    </source>
</reference>
<evidence type="ECO:0000256" key="19">
    <source>
        <dbReference type="ARBA" id="ARBA00031825"/>
    </source>
</evidence>
<evidence type="ECO:0000256" key="15">
    <source>
        <dbReference type="ARBA" id="ARBA00023136"/>
    </source>
</evidence>
<comment type="caution">
    <text evidence="25">The sequence shown here is derived from an EMBL/GenBank/DDBJ whole genome shotgun (WGS) entry which is preliminary data.</text>
</comment>
<name>A0ABQ4PT03_9PROT</name>
<evidence type="ECO:0000256" key="8">
    <source>
        <dbReference type="ARBA" id="ARBA00022475"/>
    </source>
</evidence>
<evidence type="ECO:0000256" key="12">
    <source>
        <dbReference type="ARBA" id="ARBA00022695"/>
    </source>
</evidence>
<feature type="transmembrane region" description="Helical" evidence="24">
    <location>
        <begin position="264"/>
        <end position="284"/>
    </location>
</feature>
<evidence type="ECO:0000256" key="14">
    <source>
        <dbReference type="ARBA" id="ARBA00023098"/>
    </source>
</evidence>
<keyword evidence="16" id="KW-0594">Phospholipid biosynthesis</keyword>
<feature type="transmembrane region" description="Helical" evidence="24">
    <location>
        <begin position="150"/>
        <end position="168"/>
    </location>
</feature>
<dbReference type="EMBL" id="BPFZ01000001">
    <property type="protein sequence ID" value="GIU66122.1"/>
    <property type="molecule type" value="Genomic_DNA"/>
</dbReference>
<feature type="transmembrane region" description="Helical" evidence="24">
    <location>
        <begin position="188"/>
        <end position="208"/>
    </location>
</feature>
<evidence type="ECO:0000256" key="13">
    <source>
        <dbReference type="ARBA" id="ARBA00022989"/>
    </source>
</evidence>
<keyword evidence="14" id="KW-0443">Lipid metabolism</keyword>
<feature type="transmembrane region" description="Helical" evidence="24">
    <location>
        <begin position="47"/>
        <end position="68"/>
    </location>
</feature>
<feature type="transmembrane region" description="Helical" evidence="24">
    <location>
        <begin position="120"/>
        <end position="138"/>
    </location>
</feature>
<evidence type="ECO:0000256" key="4">
    <source>
        <dbReference type="ARBA" id="ARBA00005189"/>
    </source>
</evidence>
<proteinExistence type="inferred from homology"/>
<sequence>MTLTTPPQPDPKQSVFLIGLAAGKLGGDLRVRLVSALVMVTLSLASAWYGGLGWALMAATVMAALAFEWGRMIAPKADDLTVRALIAALCGFCFALLPRAYEIIAALGFFLTLARSPRHYGFLGLAGSVYLALSGWALAGLRGQDDGGRALMFGLFAIVWSTDSMAYVVGRVFGGPKLFPAISPNKTWSGSVGGTLAGIGAGVIYGLISGGHWMAWALIGWLLAVTAQAGDFLESLAKRHYGVKDASGVIPGHGGFLDRLDGHLAAALAFVALLLMTPGLKAMLT</sequence>
<evidence type="ECO:0000256" key="3">
    <source>
        <dbReference type="ARBA" id="ARBA00005119"/>
    </source>
</evidence>
<reference evidence="25" key="1">
    <citation type="submission" date="2021-05" db="EMBL/GenBank/DDBJ databases">
        <authorList>
            <person name="Tanabe Y."/>
        </authorList>
    </citation>
    <scope>NUCLEOTIDE SEQUENCE</scope>
    <source>
        <strain evidence="25">BOTRYCO-1</strain>
    </source>
</reference>
<evidence type="ECO:0000313" key="26">
    <source>
        <dbReference type="Proteomes" id="UP001161064"/>
    </source>
</evidence>
<evidence type="ECO:0000256" key="2">
    <source>
        <dbReference type="ARBA" id="ARBA00004651"/>
    </source>
</evidence>
<dbReference type="PANTHER" id="PTHR46382">
    <property type="entry name" value="PHOSPHATIDATE CYTIDYLYLTRANSFERASE"/>
    <property type="match status" value="1"/>
</dbReference>
<gene>
    <name evidence="25" type="ORF">PsB1_0276</name>
</gene>
<keyword evidence="13 24" id="KW-1133">Transmembrane helix</keyword>
<evidence type="ECO:0000256" key="23">
    <source>
        <dbReference type="ARBA" id="ARBA00033406"/>
    </source>
</evidence>
<comment type="catalytic activity">
    <reaction evidence="1">
        <text>a 1,2-diacyl-sn-glycero-3-phosphate + CTP + H(+) = a CDP-1,2-diacyl-sn-glycerol + diphosphate</text>
        <dbReference type="Rhea" id="RHEA:16229"/>
        <dbReference type="ChEBI" id="CHEBI:15378"/>
        <dbReference type="ChEBI" id="CHEBI:33019"/>
        <dbReference type="ChEBI" id="CHEBI:37563"/>
        <dbReference type="ChEBI" id="CHEBI:58332"/>
        <dbReference type="ChEBI" id="CHEBI:58608"/>
        <dbReference type="EC" id="2.7.7.41"/>
    </reaction>
</comment>
<dbReference type="EC" id="2.7.7.41" evidence="6"/>
<evidence type="ECO:0000256" key="9">
    <source>
        <dbReference type="ARBA" id="ARBA00022516"/>
    </source>
</evidence>
<evidence type="ECO:0000256" key="10">
    <source>
        <dbReference type="ARBA" id="ARBA00022679"/>
    </source>
</evidence>
<comment type="subcellular location">
    <subcellularLocation>
        <location evidence="2">Cell membrane</location>
        <topology evidence="2">Multi-pass membrane protein</topology>
    </subcellularLocation>
</comment>
<dbReference type="PANTHER" id="PTHR46382:SF1">
    <property type="entry name" value="PHOSPHATIDATE CYTIDYLYLTRANSFERASE"/>
    <property type="match status" value="1"/>
</dbReference>
<evidence type="ECO:0000256" key="16">
    <source>
        <dbReference type="ARBA" id="ARBA00023209"/>
    </source>
</evidence>
<dbReference type="Proteomes" id="UP001161064">
    <property type="component" value="Unassembled WGS sequence"/>
</dbReference>
<evidence type="ECO:0000256" key="20">
    <source>
        <dbReference type="ARBA" id="ARBA00032253"/>
    </source>
</evidence>
<accession>A0ABQ4PT03</accession>
<comment type="similarity">
    <text evidence="5">Belongs to the CDS family.</text>
</comment>
<evidence type="ECO:0000256" key="5">
    <source>
        <dbReference type="ARBA" id="ARBA00010185"/>
    </source>
</evidence>
<evidence type="ECO:0000256" key="21">
    <source>
        <dbReference type="ARBA" id="ARBA00032396"/>
    </source>
</evidence>
<dbReference type="Pfam" id="PF01148">
    <property type="entry name" value="CTP_transf_1"/>
    <property type="match status" value="1"/>
</dbReference>
<dbReference type="GO" id="GO:0016779">
    <property type="term" value="F:nucleotidyltransferase activity"/>
    <property type="evidence" value="ECO:0007669"/>
    <property type="project" value="UniProtKB-KW"/>
</dbReference>
<feature type="transmembrane region" description="Helical" evidence="24">
    <location>
        <begin position="80"/>
        <end position="100"/>
    </location>
</feature>
<evidence type="ECO:0000313" key="25">
    <source>
        <dbReference type="EMBL" id="GIU66122.1"/>
    </source>
</evidence>